<dbReference type="NCBIfam" id="TIGR00033">
    <property type="entry name" value="aroC"/>
    <property type="match status" value="1"/>
</dbReference>
<evidence type="ECO:0000256" key="5">
    <source>
        <dbReference type="ARBA" id="ARBA00022605"/>
    </source>
</evidence>
<evidence type="ECO:0000256" key="4">
    <source>
        <dbReference type="ARBA" id="ARBA00013036"/>
    </source>
</evidence>
<evidence type="ECO:0000313" key="16">
    <source>
        <dbReference type="Proteomes" id="UP000029577"/>
    </source>
</evidence>
<evidence type="ECO:0000256" key="13">
    <source>
        <dbReference type="RuleBase" id="RU000605"/>
    </source>
</evidence>
<evidence type="ECO:0000256" key="6">
    <source>
        <dbReference type="ARBA" id="ARBA00022630"/>
    </source>
</evidence>
<feature type="binding site" evidence="12">
    <location>
        <position position="48"/>
    </location>
    <ligand>
        <name>NADP(+)</name>
        <dbReference type="ChEBI" id="CHEBI:58349"/>
    </ligand>
</feature>
<feature type="region of interest" description="Disordered" evidence="14">
    <location>
        <begin position="38"/>
        <end position="59"/>
    </location>
</feature>
<keyword evidence="9 12" id="KW-0521">NADP</keyword>
<comment type="caution">
    <text evidence="15">The sequence shown here is derived from an EMBL/GenBank/DDBJ whole genome shotgun (WGS) entry which is preliminary data.</text>
</comment>
<feature type="binding site" evidence="12">
    <location>
        <position position="278"/>
    </location>
    <ligand>
        <name>FMN</name>
        <dbReference type="ChEBI" id="CHEBI:58210"/>
    </ligand>
</feature>
<keyword evidence="6 12" id="KW-0285">Flavoprotein</keyword>
<keyword evidence="8 12" id="KW-0274">FAD</keyword>
<dbReference type="AlphaFoldDB" id="A0A095T709"/>
<dbReference type="Pfam" id="PF01264">
    <property type="entry name" value="Chorismate_synt"/>
    <property type="match status" value="1"/>
</dbReference>
<dbReference type="PANTHER" id="PTHR21085">
    <property type="entry name" value="CHORISMATE SYNTHASE"/>
    <property type="match status" value="1"/>
</dbReference>
<dbReference type="PROSITE" id="PS00789">
    <property type="entry name" value="CHORISMATE_SYNTHASE_3"/>
    <property type="match status" value="1"/>
</dbReference>
<evidence type="ECO:0000313" key="15">
    <source>
        <dbReference type="EMBL" id="KGD72339.1"/>
    </source>
</evidence>
<reference evidence="15" key="1">
    <citation type="submission" date="2014-12" db="EMBL/GenBank/DDBJ databases">
        <title>The draft genome of the Tatumella morbirosei type strain, LMG23360T isolated from pineapple rot.</title>
        <authorList>
            <person name="Smits T.H."/>
            <person name="Palmer M."/>
            <person name="Venter S.N."/>
            <person name="Duffy B."/>
            <person name="Steenkamp E.T."/>
            <person name="Chan W.Y."/>
            <person name="Coutinho T.A."/>
            <person name="Coetzee M.P."/>
            <person name="De Maayer P."/>
        </authorList>
    </citation>
    <scope>NUCLEOTIDE SEQUENCE [LARGE SCALE GENOMIC DNA]</scope>
    <source>
        <strain evidence="15">LMG 23360</strain>
    </source>
</reference>
<dbReference type="GO" id="GO:0009073">
    <property type="term" value="P:aromatic amino acid family biosynthetic process"/>
    <property type="evidence" value="ECO:0007669"/>
    <property type="project" value="UniProtKB-KW"/>
</dbReference>
<feature type="binding site" evidence="12">
    <location>
        <begin position="125"/>
        <end position="127"/>
    </location>
    <ligand>
        <name>FMN</name>
        <dbReference type="ChEBI" id="CHEBI:58210"/>
    </ligand>
</feature>
<comment type="cofactor">
    <cofactor evidence="12 13">
        <name>FMNH2</name>
        <dbReference type="ChEBI" id="CHEBI:57618"/>
    </cofactor>
    <text evidence="12 13">Reduced FMN (FMNH(2)).</text>
</comment>
<dbReference type="PROSITE" id="PS00788">
    <property type="entry name" value="CHORISMATE_SYNTHASE_2"/>
    <property type="match status" value="1"/>
</dbReference>
<dbReference type="GO" id="GO:0004107">
    <property type="term" value="F:chorismate synthase activity"/>
    <property type="evidence" value="ECO:0007669"/>
    <property type="project" value="UniProtKB-UniRule"/>
</dbReference>
<proteinExistence type="inferred from homology"/>
<evidence type="ECO:0000256" key="14">
    <source>
        <dbReference type="SAM" id="MobiDB-lite"/>
    </source>
</evidence>
<dbReference type="GO" id="GO:0005829">
    <property type="term" value="C:cytosol"/>
    <property type="evidence" value="ECO:0007669"/>
    <property type="project" value="TreeGrafter"/>
</dbReference>
<name>A0A095T709_9GAMM</name>
<comment type="catalytic activity">
    <reaction evidence="12 13">
        <text>5-O-(1-carboxyvinyl)-3-phosphoshikimate = chorismate + phosphate</text>
        <dbReference type="Rhea" id="RHEA:21020"/>
        <dbReference type="ChEBI" id="CHEBI:29748"/>
        <dbReference type="ChEBI" id="CHEBI:43474"/>
        <dbReference type="ChEBI" id="CHEBI:57701"/>
        <dbReference type="EC" id="4.2.3.5"/>
    </reaction>
</comment>
<dbReference type="GO" id="GO:0008652">
    <property type="term" value="P:amino acid biosynthetic process"/>
    <property type="evidence" value="ECO:0007669"/>
    <property type="project" value="UniProtKB-KW"/>
</dbReference>
<keyword evidence="5 12" id="KW-0028">Amino-acid biosynthesis</keyword>
<feature type="binding site" evidence="12">
    <location>
        <position position="319"/>
    </location>
    <ligand>
        <name>FMN</name>
        <dbReference type="ChEBI" id="CHEBI:58210"/>
    </ligand>
</feature>
<dbReference type="PANTHER" id="PTHR21085:SF0">
    <property type="entry name" value="CHORISMATE SYNTHASE"/>
    <property type="match status" value="1"/>
</dbReference>
<dbReference type="OrthoDB" id="9771806at2"/>
<dbReference type="eggNOG" id="COG0082">
    <property type="taxonomic scope" value="Bacteria"/>
</dbReference>
<feature type="binding site" evidence="12">
    <location>
        <begin position="238"/>
        <end position="239"/>
    </location>
    <ligand>
        <name>FMN</name>
        <dbReference type="ChEBI" id="CHEBI:58210"/>
    </ligand>
</feature>
<dbReference type="PROSITE" id="PS00787">
    <property type="entry name" value="CHORISMATE_SYNTHASE_1"/>
    <property type="match status" value="1"/>
</dbReference>
<organism evidence="15 16">
    <name type="scientific">Tatumella morbirosei</name>
    <dbReference type="NCBI Taxonomy" id="642227"/>
    <lineage>
        <taxon>Bacteria</taxon>
        <taxon>Pseudomonadati</taxon>
        <taxon>Pseudomonadota</taxon>
        <taxon>Gammaproteobacteria</taxon>
        <taxon>Enterobacterales</taxon>
        <taxon>Erwiniaceae</taxon>
        <taxon>Tatumella</taxon>
    </lineage>
</organism>
<evidence type="ECO:0000256" key="10">
    <source>
        <dbReference type="ARBA" id="ARBA00023141"/>
    </source>
</evidence>
<gene>
    <name evidence="12" type="primary">aroC</name>
    <name evidence="15" type="ORF">HA49_16510</name>
</gene>
<protein>
    <recommendedName>
        <fullName evidence="4 12">Chorismate synthase</fullName>
        <shortName evidence="12">CS</shortName>
        <ecNumber evidence="4 12">4.2.3.5</ecNumber>
    </recommendedName>
    <alternativeName>
        <fullName evidence="12">5-enolpyruvylshikimate-3-phosphate phospholyase</fullName>
    </alternativeName>
</protein>
<evidence type="ECO:0000256" key="1">
    <source>
        <dbReference type="ARBA" id="ARBA00005044"/>
    </source>
</evidence>
<dbReference type="CDD" id="cd07304">
    <property type="entry name" value="Chorismate_synthase"/>
    <property type="match status" value="1"/>
</dbReference>
<dbReference type="STRING" id="642227.HA49_16510"/>
<dbReference type="InterPro" id="IPR020541">
    <property type="entry name" value="Chorismate_synthase_CS"/>
</dbReference>
<dbReference type="EMBL" id="JPKR02000003">
    <property type="protein sequence ID" value="KGD72339.1"/>
    <property type="molecule type" value="Genomic_DNA"/>
</dbReference>
<accession>A0A095T709</accession>
<keyword evidence="11 12" id="KW-0456">Lyase</keyword>
<dbReference type="GO" id="GO:0009423">
    <property type="term" value="P:chorismate biosynthetic process"/>
    <property type="evidence" value="ECO:0007669"/>
    <property type="project" value="UniProtKB-UniRule"/>
</dbReference>
<dbReference type="GO" id="GO:0010181">
    <property type="term" value="F:FMN binding"/>
    <property type="evidence" value="ECO:0007669"/>
    <property type="project" value="TreeGrafter"/>
</dbReference>
<comment type="similarity">
    <text evidence="2 12 13">Belongs to the chorismate synthase family.</text>
</comment>
<dbReference type="FunFam" id="3.60.150.10:FF:000001">
    <property type="entry name" value="Chorismate synthase"/>
    <property type="match status" value="1"/>
</dbReference>
<evidence type="ECO:0000256" key="7">
    <source>
        <dbReference type="ARBA" id="ARBA00022643"/>
    </source>
</evidence>
<dbReference type="Proteomes" id="UP000029577">
    <property type="component" value="Unassembled WGS sequence"/>
</dbReference>
<dbReference type="RefSeq" id="WP_038021841.1">
    <property type="nucleotide sequence ID" value="NZ_JPKR02000003.1"/>
</dbReference>
<keyword evidence="7 12" id="KW-0288">FMN</keyword>
<evidence type="ECO:0000256" key="11">
    <source>
        <dbReference type="ARBA" id="ARBA00023239"/>
    </source>
</evidence>
<dbReference type="EC" id="4.2.3.5" evidence="4 12"/>
<evidence type="ECO:0000256" key="2">
    <source>
        <dbReference type="ARBA" id="ARBA00008014"/>
    </source>
</evidence>
<dbReference type="HAMAP" id="MF_00300">
    <property type="entry name" value="Chorismate_synth"/>
    <property type="match status" value="1"/>
</dbReference>
<evidence type="ECO:0000256" key="8">
    <source>
        <dbReference type="ARBA" id="ARBA00022827"/>
    </source>
</evidence>
<evidence type="ECO:0000256" key="12">
    <source>
        <dbReference type="HAMAP-Rule" id="MF_00300"/>
    </source>
</evidence>
<dbReference type="NCBIfam" id="NF003793">
    <property type="entry name" value="PRK05382.1"/>
    <property type="match status" value="1"/>
</dbReference>
<evidence type="ECO:0000256" key="9">
    <source>
        <dbReference type="ARBA" id="ARBA00022857"/>
    </source>
</evidence>
<dbReference type="InterPro" id="IPR035904">
    <property type="entry name" value="Chorismate_synth_AroC_sf"/>
</dbReference>
<comment type="pathway">
    <text evidence="1 12 13">Metabolic intermediate biosynthesis; chorismate biosynthesis; chorismate from D-erythrose 4-phosphate and phosphoenolpyruvate: step 7/7.</text>
</comment>
<feature type="binding site" evidence="12">
    <location>
        <begin position="293"/>
        <end position="297"/>
    </location>
    <ligand>
        <name>FMN</name>
        <dbReference type="ChEBI" id="CHEBI:58210"/>
    </ligand>
</feature>
<dbReference type="InterPro" id="IPR000453">
    <property type="entry name" value="Chorismate_synth"/>
</dbReference>
<comment type="function">
    <text evidence="12">Catalyzes the anti-1,4-elimination of the C-3 phosphate and the C-6 proR hydrogen from 5-enolpyruvylshikimate-3-phosphate (EPSP) to yield chorismate, which is the branch point compound that serves as the starting substrate for the three terminal pathways of aromatic amino acid biosynthesis. This reaction introduces a second double bond into the aromatic ring system.</text>
</comment>
<keyword evidence="16" id="KW-1185">Reference proteome</keyword>
<sequence length="361" mass="39069">MAGNSIGQLFRVTTFGESHGIALGCIVDGVPPGIPLTEADIQHDLDRRRPGTSRYTTQRREPDQVKILSGVFEGVTTGTSIGLLIENTDQRSQDYSAIKDLFRPGHADYTYEQKYGLRDYRGGGRSSARETAMRVAAGAIAKKYLQQAHGIVVRGYLAQMGDVRCELRDWQQVEQNPFFSADETVLDALDELLRGLKKEGDSIGAKVSVVAEGVPPGLGEPVFDRLDADLAHALMSINAVKGVEIGDGFAVVSQRGSQHRDEIRRDGFQSNHAGGILGGISSGQAILATLALKPTSSITVPGKTITRQGEEVDMITKGRHDPCVGIRAVPIAEAMMAITLMDHLLRHRAQCADVQSSVPRW</sequence>
<dbReference type="Gene3D" id="3.60.150.10">
    <property type="entry name" value="Chorismate synthase AroC"/>
    <property type="match status" value="1"/>
</dbReference>
<feature type="compositionally biased region" description="Basic and acidic residues" evidence="14">
    <location>
        <begin position="40"/>
        <end position="49"/>
    </location>
</feature>
<keyword evidence="10 12" id="KW-0057">Aromatic amino acid biosynthesis</keyword>
<dbReference type="UniPathway" id="UPA00053">
    <property type="reaction ID" value="UER00090"/>
</dbReference>
<feature type="binding site" evidence="12">
    <location>
        <position position="54"/>
    </location>
    <ligand>
        <name>NADP(+)</name>
        <dbReference type="ChEBI" id="CHEBI:58349"/>
    </ligand>
</feature>
<dbReference type="SUPFAM" id="SSF103263">
    <property type="entry name" value="Chorismate synthase, AroC"/>
    <property type="match status" value="1"/>
</dbReference>
<comment type="subunit">
    <text evidence="3 12">Homotetramer.</text>
</comment>
<dbReference type="PIRSF" id="PIRSF001456">
    <property type="entry name" value="Chorismate_synth"/>
    <property type="match status" value="1"/>
</dbReference>
<evidence type="ECO:0000256" key="3">
    <source>
        <dbReference type="ARBA" id="ARBA00011881"/>
    </source>
</evidence>